<accession>A0A1Y2SAJ3</accession>
<dbReference type="GO" id="GO:0003995">
    <property type="term" value="F:acyl-CoA dehydrogenase activity"/>
    <property type="evidence" value="ECO:0007669"/>
    <property type="project" value="TreeGrafter"/>
</dbReference>
<feature type="domain" description="Acyl-CoA dehydrogenase/oxidase C-terminal" evidence="6">
    <location>
        <begin position="235"/>
        <end position="364"/>
    </location>
</feature>
<dbReference type="InterPro" id="IPR009100">
    <property type="entry name" value="AcylCoA_DH/oxidase_NM_dom_sf"/>
</dbReference>
<dbReference type="InterPro" id="IPR037069">
    <property type="entry name" value="AcylCoA_DH/ox_N_sf"/>
</dbReference>
<keyword evidence="3 5" id="KW-0285">Flavoprotein</keyword>
<protein>
    <submittedName>
        <fullName evidence="8">Putative acyl-CoA dehydrogenase</fullName>
    </submittedName>
</protein>
<dbReference type="InterPro" id="IPR046373">
    <property type="entry name" value="Acyl-CoA_Oxase/DH_mid-dom_sf"/>
</dbReference>
<evidence type="ECO:0000256" key="5">
    <source>
        <dbReference type="RuleBase" id="RU362125"/>
    </source>
</evidence>
<comment type="similarity">
    <text evidence="2 5">Belongs to the acyl-CoA dehydrogenase family.</text>
</comment>
<keyword evidence="9" id="KW-1185">Reference proteome</keyword>
<dbReference type="GO" id="GO:0033539">
    <property type="term" value="P:fatty acid beta-oxidation using acyl-CoA dehydrogenase"/>
    <property type="evidence" value="ECO:0007669"/>
    <property type="project" value="TreeGrafter"/>
</dbReference>
<dbReference type="Gene3D" id="1.10.540.10">
    <property type="entry name" value="Acyl-CoA dehydrogenase/oxidase, N-terminal domain"/>
    <property type="match status" value="1"/>
</dbReference>
<dbReference type="InterPro" id="IPR036250">
    <property type="entry name" value="AcylCo_DH-like_C"/>
</dbReference>
<dbReference type="EMBL" id="MUBJ01000028">
    <property type="protein sequence ID" value="OTA14525.1"/>
    <property type="molecule type" value="Genomic_DNA"/>
</dbReference>
<evidence type="ECO:0000313" key="9">
    <source>
        <dbReference type="Proteomes" id="UP000194350"/>
    </source>
</evidence>
<dbReference type="RefSeq" id="WP_167376304.1">
    <property type="nucleotide sequence ID" value="NZ_CAWNGD010000071.1"/>
</dbReference>
<evidence type="ECO:0000256" key="4">
    <source>
        <dbReference type="ARBA" id="ARBA00022827"/>
    </source>
</evidence>
<dbReference type="InterPro" id="IPR009075">
    <property type="entry name" value="AcylCo_DH/oxidase_C"/>
</dbReference>
<dbReference type="GO" id="GO:0046359">
    <property type="term" value="P:butyrate catabolic process"/>
    <property type="evidence" value="ECO:0007669"/>
    <property type="project" value="TreeGrafter"/>
</dbReference>
<evidence type="ECO:0000259" key="7">
    <source>
        <dbReference type="Pfam" id="PF02770"/>
    </source>
</evidence>
<dbReference type="STRING" id="351656.Xvie_03616"/>
<dbReference type="GO" id="GO:0050660">
    <property type="term" value="F:flavin adenine dinucleotide binding"/>
    <property type="evidence" value="ECO:0007669"/>
    <property type="project" value="InterPro"/>
</dbReference>
<dbReference type="Proteomes" id="UP000194350">
    <property type="component" value="Unassembled WGS sequence"/>
</dbReference>
<keyword evidence="5" id="KW-0560">Oxidoreductase</keyword>
<dbReference type="SUPFAM" id="SSF56645">
    <property type="entry name" value="Acyl-CoA dehydrogenase NM domain-like"/>
    <property type="match status" value="1"/>
</dbReference>
<dbReference type="Pfam" id="PF02770">
    <property type="entry name" value="Acyl-CoA_dh_M"/>
    <property type="match status" value="1"/>
</dbReference>
<comment type="cofactor">
    <cofactor evidence="1 5">
        <name>FAD</name>
        <dbReference type="ChEBI" id="CHEBI:57692"/>
    </cofactor>
</comment>
<evidence type="ECO:0000256" key="2">
    <source>
        <dbReference type="ARBA" id="ARBA00009347"/>
    </source>
</evidence>
<dbReference type="Pfam" id="PF00441">
    <property type="entry name" value="Acyl-CoA_dh_1"/>
    <property type="match status" value="1"/>
</dbReference>
<evidence type="ECO:0000256" key="1">
    <source>
        <dbReference type="ARBA" id="ARBA00001974"/>
    </source>
</evidence>
<dbReference type="AlphaFoldDB" id="A0A1Y2SAJ3"/>
<evidence type="ECO:0000259" key="6">
    <source>
        <dbReference type="Pfam" id="PF00441"/>
    </source>
</evidence>
<dbReference type="SUPFAM" id="SSF47203">
    <property type="entry name" value="Acyl-CoA dehydrogenase C-terminal domain-like"/>
    <property type="match status" value="1"/>
</dbReference>
<dbReference type="Gene3D" id="1.20.140.10">
    <property type="entry name" value="Butyryl-CoA Dehydrogenase, subunit A, domain 3"/>
    <property type="match status" value="2"/>
</dbReference>
<dbReference type="PANTHER" id="PTHR43884:SF12">
    <property type="entry name" value="ISOVALERYL-COA DEHYDROGENASE, MITOCHONDRIAL-RELATED"/>
    <property type="match status" value="1"/>
</dbReference>
<proteinExistence type="inferred from homology"/>
<evidence type="ECO:0000256" key="3">
    <source>
        <dbReference type="ARBA" id="ARBA00022630"/>
    </source>
</evidence>
<evidence type="ECO:0000313" key="8">
    <source>
        <dbReference type="EMBL" id="OTA14525.1"/>
    </source>
</evidence>
<dbReference type="InterPro" id="IPR006091">
    <property type="entry name" value="Acyl-CoA_Oxase/DH_mid-dom"/>
</dbReference>
<comment type="caution">
    <text evidence="8">The sequence shown here is derived from an EMBL/GenBank/DDBJ whole genome shotgun (WGS) entry which is preliminary data.</text>
</comment>
<organism evidence="8 9">
    <name type="scientific">Xenorhabdus vietnamensis</name>
    <dbReference type="NCBI Taxonomy" id="351656"/>
    <lineage>
        <taxon>Bacteria</taxon>
        <taxon>Pseudomonadati</taxon>
        <taxon>Pseudomonadota</taxon>
        <taxon>Gammaproteobacteria</taxon>
        <taxon>Enterobacterales</taxon>
        <taxon>Morganellaceae</taxon>
        <taxon>Xenorhabdus</taxon>
    </lineage>
</organism>
<name>A0A1Y2SAJ3_9GAMM</name>
<dbReference type="Gene3D" id="2.40.110.10">
    <property type="entry name" value="Butyryl-CoA Dehydrogenase, subunit A, domain 2"/>
    <property type="match status" value="1"/>
</dbReference>
<keyword evidence="4 5" id="KW-0274">FAD</keyword>
<reference evidence="8 9" key="1">
    <citation type="submission" date="2016-10" db="EMBL/GenBank/DDBJ databases">
        <title>Systematic genetic and metabolomic analysis of Xenorhabdus and Photorhabdus spp., highlights the requirements for a dual symbiotic and pathogenic life style.</title>
        <authorList>
            <person name="Tobias N.J."/>
            <person name="Wolff H."/>
            <person name="Djahanschiri B."/>
            <person name="Pidot S.J."/>
            <person name="Stinear T.P."/>
            <person name="Ebersberger I."/>
            <person name="Bode H.B."/>
        </authorList>
    </citation>
    <scope>NUCLEOTIDE SEQUENCE [LARGE SCALE GENOMIC DNA]</scope>
    <source>
        <strain evidence="8 9">DSM 22392</strain>
    </source>
</reference>
<gene>
    <name evidence="8" type="ORF">Xvie_03616</name>
</gene>
<dbReference type="PANTHER" id="PTHR43884">
    <property type="entry name" value="ACYL-COA DEHYDROGENASE"/>
    <property type="match status" value="1"/>
</dbReference>
<sequence length="374" mass="42171">MARKKVLDFSYLDDHLLKFTEFGPILETQPYAMDALLLDEQLMAISHIGLPKTYNPYYGALKIEHFDPEAFPDFLQLVEYISRFDASSMLAMPGNSLSCRAVEVLGTEAQKERFFHPFLSGPVWTFFAVSEPDIGSDAQHISTALTQDDTGALILNGHKYFIGGAQKASTGLVFAKHGHHSRLVMIEPDQYSVHFHVEALHPYGLLGTELSALTFDDLPVTEAQLLGGPQNGLRHGMNTISHVFEKHRPLVAAMALGTAYGLLNALDRHGIKGLNHYWRQYHSLYTLMLRIGDDFHAGSAKVHLTSLLKVRTCRLVESVAYQLAERLPREIWLTDYRLQKRYRDAFAFEYMEGTSNIHRLNAYRSFTASQGVPL</sequence>
<feature type="domain" description="Acyl-CoA oxidase/dehydrogenase middle" evidence="7">
    <location>
        <begin position="127"/>
        <end position="217"/>
    </location>
</feature>